<dbReference type="RefSeq" id="XP_018076278.1">
    <property type="nucleotide sequence ID" value="XM_018207172.1"/>
</dbReference>
<keyword evidence="1" id="KW-0732">Signal</keyword>
<evidence type="ECO:0000313" key="2">
    <source>
        <dbReference type="EMBL" id="KUJ21923.1"/>
    </source>
</evidence>
<evidence type="ECO:0008006" key="4">
    <source>
        <dbReference type="Google" id="ProtNLM"/>
    </source>
</evidence>
<evidence type="ECO:0000256" key="1">
    <source>
        <dbReference type="SAM" id="SignalP"/>
    </source>
</evidence>
<dbReference type="KEGG" id="psco:LY89DRAFT_389054"/>
<keyword evidence="3" id="KW-1185">Reference proteome</keyword>
<dbReference type="Proteomes" id="UP000070700">
    <property type="component" value="Unassembled WGS sequence"/>
</dbReference>
<organism evidence="2 3">
    <name type="scientific">Mollisia scopiformis</name>
    <name type="common">Conifer needle endophyte fungus</name>
    <name type="synonym">Phialocephala scopiformis</name>
    <dbReference type="NCBI Taxonomy" id="149040"/>
    <lineage>
        <taxon>Eukaryota</taxon>
        <taxon>Fungi</taxon>
        <taxon>Dikarya</taxon>
        <taxon>Ascomycota</taxon>
        <taxon>Pezizomycotina</taxon>
        <taxon>Leotiomycetes</taxon>
        <taxon>Helotiales</taxon>
        <taxon>Mollisiaceae</taxon>
        <taxon>Mollisia</taxon>
    </lineage>
</organism>
<dbReference type="GeneID" id="28816898"/>
<evidence type="ECO:0000313" key="3">
    <source>
        <dbReference type="Proteomes" id="UP000070700"/>
    </source>
</evidence>
<name>A0A194XP12_MOLSC</name>
<dbReference type="EMBL" id="KQ947407">
    <property type="protein sequence ID" value="KUJ21923.1"/>
    <property type="molecule type" value="Genomic_DNA"/>
</dbReference>
<feature type="chain" id="PRO_5008268521" description="Secreted protein" evidence="1">
    <location>
        <begin position="21"/>
        <end position="98"/>
    </location>
</feature>
<protein>
    <recommendedName>
        <fullName evidence="4">Secreted protein</fullName>
    </recommendedName>
</protein>
<reference evidence="2 3" key="1">
    <citation type="submission" date="2015-10" db="EMBL/GenBank/DDBJ databases">
        <title>Full genome of DAOMC 229536 Phialocephala scopiformis, a fungal endophyte of spruce producing the potent anti-insectan compound rugulosin.</title>
        <authorList>
            <consortium name="DOE Joint Genome Institute"/>
            <person name="Walker A.K."/>
            <person name="Frasz S.L."/>
            <person name="Seifert K.A."/>
            <person name="Miller J.D."/>
            <person name="Mondo S.J."/>
            <person name="Labutti K."/>
            <person name="Lipzen A."/>
            <person name="Dockter R."/>
            <person name="Kennedy M."/>
            <person name="Grigoriev I.V."/>
            <person name="Spatafora J.W."/>
        </authorList>
    </citation>
    <scope>NUCLEOTIDE SEQUENCE [LARGE SCALE GENOMIC DNA]</scope>
    <source>
        <strain evidence="2 3">CBS 120377</strain>
    </source>
</reference>
<proteinExistence type="predicted"/>
<feature type="signal peptide" evidence="1">
    <location>
        <begin position="1"/>
        <end position="20"/>
    </location>
</feature>
<sequence length="98" mass="11160">MWTIALLGLPHICIIPSCLMQFITKATLMTLLSCYSSKAASSVRENATQCMIYHRPMLYISQNKRQRACTFNNRYSSLCYACKCAVHDPFDAELQNKS</sequence>
<gene>
    <name evidence="2" type="ORF">LY89DRAFT_389054</name>
</gene>
<dbReference type="AlphaFoldDB" id="A0A194XP12"/>
<accession>A0A194XP12</accession>
<dbReference type="InParanoid" id="A0A194XP12"/>